<dbReference type="EMBL" id="DTKQ01000057">
    <property type="protein sequence ID" value="HGZ80297.1"/>
    <property type="molecule type" value="Genomic_DNA"/>
</dbReference>
<comment type="caution">
    <text evidence="4">The sequence shown here is derived from an EMBL/GenBank/DDBJ whole genome shotgun (WGS) entry which is preliminary data.</text>
</comment>
<dbReference type="CDD" id="cd00077">
    <property type="entry name" value="HDc"/>
    <property type="match status" value="1"/>
</dbReference>
<dbReference type="Pfam" id="PF13487">
    <property type="entry name" value="HD_5"/>
    <property type="match status" value="1"/>
</dbReference>
<dbReference type="AlphaFoldDB" id="A0A832I931"/>
<protein>
    <submittedName>
        <fullName evidence="4">Transporter substrate-binding domain-containing protein</fullName>
    </submittedName>
</protein>
<proteinExistence type="predicted"/>
<keyword evidence="1" id="KW-0175">Coiled coil</keyword>
<dbReference type="InterPro" id="IPR001638">
    <property type="entry name" value="Solute-binding_3/MltF_N"/>
</dbReference>
<dbReference type="PROSITE" id="PS51832">
    <property type="entry name" value="HD_GYP"/>
    <property type="match status" value="1"/>
</dbReference>
<dbReference type="PANTHER" id="PTHR43155">
    <property type="entry name" value="CYCLIC DI-GMP PHOSPHODIESTERASE PA4108-RELATED"/>
    <property type="match status" value="1"/>
</dbReference>
<keyword evidence="2" id="KW-0812">Transmembrane</keyword>
<sequence length="687" mass="79497">MSMSGGRLVRKLTTLFCLLLVTICLSQQVKFVSGDFYPPFIYRNERGEVVGISIEILKAIEKVSELRFDVELLPFSEALRFVESGQADMINLIFKTPERERVFLFSKPILRIQSLVWVRKDLKVKDFKDLTAFVVGVVEGDASEALLRVKNASIMFKRFSDLDQLVQAVERGEIDVFLMEDLTASYYLIKHDLYHLFESLPPISVEWAYFAFTKSKPQLAEQFNAALDRLPRGEIDRIINLFVKPKFFFPIWLRWLILSGSLATFLFFVVLLLINKRLARLVEQRTEELKKKNEELQASYEELDAMNQELRANNEELEAMNQELENLNKKLEEKTEQAERFQMAFQDVLDLTNKLTYETLQEKEFLLQILTVFKSYLPKQNFAGVILRSSQPGRMLTCIASDGQPIVQRINMSYDFGSMQNHGELLKIVGEVCGEKDLTGIEFVPIHSQEVTHGVLFYKTEALSAVERQYIDKFSNFLATLLSLRSYVREQGLFQRRLLSVVVKALEYYDYYTRGHSENVARYATLFAEKLGLDRNTIRRLFWVGMVHDVGKIFVPQHILNKNGFLSPEEYELVKIHPLKSFELLNEAGLEDIARIARHHHERYDGKGYPDGLSGENIPFESRILSIADAFDAMTTDRPYKKSMTLQEAIVEIERHSGTQFDPYLARKFVEFLKESPEIFVKRGGSQ</sequence>
<dbReference type="Gene3D" id="3.40.190.10">
    <property type="entry name" value="Periplasmic binding protein-like II"/>
    <property type="match status" value="2"/>
</dbReference>
<accession>A0A832I931</accession>
<organism evidence="4">
    <name type="scientific">Pseudothermotoga hypogea</name>
    <dbReference type="NCBI Taxonomy" id="57487"/>
    <lineage>
        <taxon>Bacteria</taxon>
        <taxon>Thermotogati</taxon>
        <taxon>Thermotogota</taxon>
        <taxon>Thermotogae</taxon>
        <taxon>Thermotogales</taxon>
        <taxon>Thermotogaceae</taxon>
        <taxon>Pseudothermotoga</taxon>
    </lineage>
</organism>
<dbReference type="Gene3D" id="1.10.3210.10">
    <property type="entry name" value="Hypothetical protein af1432"/>
    <property type="match status" value="1"/>
</dbReference>
<evidence type="ECO:0000256" key="2">
    <source>
        <dbReference type="SAM" id="Phobius"/>
    </source>
</evidence>
<dbReference type="InterPro" id="IPR037522">
    <property type="entry name" value="HD_GYP_dom"/>
</dbReference>
<dbReference type="PANTHER" id="PTHR43155:SF8">
    <property type="entry name" value="METAL DEPENDENT PHOSPHOHYDROLASE"/>
    <property type="match status" value="1"/>
</dbReference>
<feature type="coiled-coil region" evidence="1">
    <location>
        <begin position="275"/>
        <end position="344"/>
    </location>
</feature>
<dbReference type="SMART" id="SM00471">
    <property type="entry name" value="HDc"/>
    <property type="match status" value="1"/>
</dbReference>
<dbReference type="Pfam" id="PF00497">
    <property type="entry name" value="SBP_bac_3"/>
    <property type="match status" value="1"/>
</dbReference>
<gene>
    <name evidence="4" type="ORF">ENW55_09995</name>
</gene>
<dbReference type="SUPFAM" id="SSF53850">
    <property type="entry name" value="Periplasmic binding protein-like II"/>
    <property type="match status" value="1"/>
</dbReference>
<keyword evidence="2" id="KW-0472">Membrane</keyword>
<keyword evidence="2" id="KW-1133">Transmembrane helix</keyword>
<name>A0A832I931_9THEM</name>
<evidence type="ECO:0000256" key="1">
    <source>
        <dbReference type="SAM" id="Coils"/>
    </source>
</evidence>
<feature type="transmembrane region" description="Helical" evidence="2">
    <location>
        <begin position="252"/>
        <end position="274"/>
    </location>
</feature>
<dbReference type="SMART" id="SM00062">
    <property type="entry name" value="PBPb"/>
    <property type="match status" value="1"/>
</dbReference>
<evidence type="ECO:0000259" key="3">
    <source>
        <dbReference type="PROSITE" id="PS51832"/>
    </source>
</evidence>
<dbReference type="InterPro" id="IPR003607">
    <property type="entry name" value="HD/PDEase_dom"/>
</dbReference>
<dbReference type="SUPFAM" id="SSF109604">
    <property type="entry name" value="HD-domain/PDEase-like"/>
    <property type="match status" value="1"/>
</dbReference>
<reference evidence="4" key="1">
    <citation type="journal article" date="2020" name="mSystems">
        <title>Genome- and Community-Level Interaction Insights into Carbon Utilization and Element Cycling Functions of Hydrothermarchaeota in Hydrothermal Sediment.</title>
        <authorList>
            <person name="Zhou Z."/>
            <person name="Liu Y."/>
            <person name="Xu W."/>
            <person name="Pan J."/>
            <person name="Luo Z.H."/>
            <person name="Li M."/>
        </authorList>
    </citation>
    <scope>NUCLEOTIDE SEQUENCE [LARGE SCALE GENOMIC DNA]</scope>
    <source>
        <strain evidence="4">SpSt-86</strain>
    </source>
</reference>
<feature type="domain" description="HD-GYP" evidence="3">
    <location>
        <begin position="491"/>
        <end position="685"/>
    </location>
</feature>
<evidence type="ECO:0000313" key="4">
    <source>
        <dbReference type="EMBL" id="HGZ80297.1"/>
    </source>
</evidence>